<dbReference type="InterPro" id="IPR011249">
    <property type="entry name" value="Metalloenz_LuxS/M16"/>
</dbReference>
<dbReference type="PANTHER" id="PTHR43016">
    <property type="entry name" value="PRESEQUENCE PROTEASE"/>
    <property type="match status" value="1"/>
</dbReference>
<dbReference type="InterPro" id="IPR011765">
    <property type="entry name" value="Pept_M16_N"/>
</dbReference>
<keyword evidence="3" id="KW-1185">Reference proteome</keyword>
<accession>A0ABD2M6G8</accession>
<gene>
    <name evidence="2" type="ORF">niasHT_004126</name>
</gene>
<sequence>MHFKSNLFLIAEKFKITVYSSERSRLRVFIADTPGPLVDGRITFLTESNTNEGLAHSLEHLCFMGTQKYLQKGMLDRIANSCMANGTNAYTDQHHTCYELTTVGSIGFLKVIPVLLEHLLQPLLTCHVGYGDSLASPGQSCAILMGSLSTAFLLQKIRFNKDWAERDTMLTLLLVFENKCITSP</sequence>
<evidence type="ECO:0000313" key="3">
    <source>
        <dbReference type="Proteomes" id="UP001620626"/>
    </source>
</evidence>
<dbReference type="EMBL" id="JBICBT010000164">
    <property type="protein sequence ID" value="KAL3122004.1"/>
    <property type="molecule type" value="Genomic_DNA"/>
</dbReference>
<proteinExistence type="predicted"/>
<comment type="caution">
    <text evidence="2">The sequence shown here is derived from an EMBL/GenBank/DDBJ whole genome shotgun (WGS) entry which is preliminary data.</text>
</comment>
<dbReference type="AlphaFoldDB" id="A0ABD2M6G8"/>
<evidence type="ECO:0000259" key="1">
    <source>
        <dbReference type="Pfam" id="PF00675"/>
    </source>
</evidence>
<feature type="domain" description="Peptidase M16 N-terminal" evidence="1">
    <location>
        <begin position="46"/>
        <end position="125"/>
    </location>
</feature>
<dbReference type="SUPFAM" id="SSF63411">
    <property type="entry name" value="LuxS/MPP-like metallohydrolase"/>
    <property type="match status" value="1"/>
</dbReference>
<protein>
    <recommendedName>
        <fullName evidence="1">Peptidase M16 N-terminal domain-containing protein</fullName>
    </recommendedName>
</protein>
<dbReference type="Proteomes" id="UP001620626">
    <property type="component" value="Unassembled WGS sequence"/>
</dbReference>
<dbReference type="PANTHER" id="PTHR43016:SF16">
    <property type="entry name" value="METALLOPROTEASE, PUTATIVE (AFU_ORTHOLOGUE AFUA_4G07610)-RELATED"/>
    <property type="match status" value="1"/>
</dbReference>
<dbReference type="Pfam" id="PF00675">
    <property type="entry name" value="Peptidase_M16"/>
    <property type="match status" value="1"/>
</dbReference>
<evidence type="ECO:0000313" key="2">
    <source>
        <dbReference type="EMBL" id="KAL3122004.1"/>
    </source>
</evidence>
<dbReference type="Gene3D" id="3.30.830.10">
    <property type="entry name" value="Metalloenzyme, LuxS/M16 peptidase-like"/>
    <property type="match status" value="1"/>
</dbReference>
<reference evidence="2 3" key="1">
    <citation type="submission" date="2024-10" db="EMBL/GenBank/DDBJ databases">
        <authorList>
            <person name="Kim D."/>
        </authorList>
    </citation>
    <scope>NUCLEOTIDE SEQUENCE [LARGE SCALE GENOMIC DNA]</scope>
    <source>
        <strain evidence="2">BH-2024</strain>
    </source>
</reference>
<name>A0ABD2M6G8_9BILA</name>
<organism evidence="2 3">
    <name type="scientific">Heterodera trifolii</name>
    <dbReference type="NCBI Taxonomy" id="157864"/>
    <lineage>
        <taxon>Eukaryota</taxon>
        <taxon>Metazoa</taxon>
        <taxon>Ecdysozoa</taxon>
        <taxon>Nematoda</taxon>
        <taxon>Chromadorea</taxon>
        <taxon>Rhabditida</taxon>
        <taxon>Tylenchina</taxon>
        <taxon>Tylenchomorpha</taxon>
        <taxon>Tylenchoidea</taxon>
        <taxon>Heteroderidae</taxon>
        <taxon>Heteroderinae</taxon>
        <taxon>Heterodera</taxon>
    </lineage>
</organism>